<sequence>MTGGATVRRPTRLAVAASAVAIAFAAAFASAALAGAGLPLTPLASLRSTVQAPEGGIAASPADTLQELYPRLAACWEVPQGLAGFPRTEITARFALRRDGSVIGEPRITFSMQNADQRGRDILTRSTLDAIRRCTPVAITPALGAAIAGRPIALRFIYQGPQGQGV</sequence>
<dbReference type="Gene3D" id="3.30.1150.10">
    <property type="match status" value="1"/>
</dbReference>
<dbReference type="EMBL" id="LR743511">
    <property type="protein sequence ID" value="CAA2145305.1"/>
    <property type="molecule type" value="Genomic_DNA"/>
</dbReference>
<organism evidence="2">
    <name type="scientific">Methylobacterium bullatum</name>
    <dbReference type="NCBI Taxonomy" id="570505"/>
    <lineage>
        <taxon>Bacteria</taxon>
        <taxon>Pseudomonadati</taxon>
        <taxon>Pseudomonadota</taxon>
        <taxon>Alphaproteobacteria</taxon>
        <taxon>Hyphomicrobiales</taxon>
        <taxon>Methylobacteriaceae</taxon>
        <taxon>Methylobacterium</taxon>
    </lineage>
</organism>
<proteinExistence type="predicted"/>
<dbReference type="AlphaFoldDB" id="A0A679K2H9"/>
<feature type="chain" id="PRO_5025661985" description="TonB C-terminal domain-containing protein" evidence="1">
    <location>
        <begin position="32"/>
        <end position="166"/>
    </location>
</feature>
<reference evidence="2" key="1">
    <citation type="submission" date="2019-12" db="EMBL/GenBank/DDBJ databases">
        <authorList>
            <person name="Cremers G."/>
        </authorList>
    </citation>
    <scope>NUCLEOTIDE SEQUENCE</scope>
    <source>
        <strain evidence="2">Mbul2</strain>
    </source>
</reference>
<accession>A0A679K2H9</accession>
<evidence type="ECO:0000256" key="1">
    <source>
        <dbReference type="SAM" id="SignalP"/>
    </source>
</evidence>
<feature type="signal peptide" evidence="1">
    <location>
        <begin position="1"/>
        <end position="31"/>
    </location>
</feature>
<keyword evidence="1" id="KW-0732">Signal</keyword>
<dbReference type="RefSeq" id="WP_339163771.1">
    <property type="nucleotide sequence ID" value="NZ_LR743511.1"/>
</dbReference>
<evidence type="ECO:0000313" key="2">
    <source>
        <dbReference type="EMBL" id="CAA2145305.1"/>
    </source>
</evidence>
<dbReference type="SUPFAM" id="SSF74653">
    <property type="entry name" value="TolA/TonB C-terminal domain"/>
    <property type="match status" value="1"/>
</dbReference>
<protein>
    <recommendedName>
        <fullName evidence="3">TonB C-terminal domain-containing protein</fullName>
    </recommendedName>
</protein>
<evidence type="ECO:0008006" key="3">
    <source>
        <dbReference type="Google" id="ProtNLM"/>
    </source>
</evidence>
<gene>
    <name evidence="2" type="ORF">MBLL_04426</name>
</gene>
<name>A0A679K2H9_9HYPH</name>